<comment type="caution">
    <text evidence="2">The sequence shown here is derived from an EMBL/GenBank/DDBJ whole genome shotgun (WGS) entry which is preliminary data.</text>
</comment>
<feature type="compositionally biased region" description="Basic and acidic residues" evidence="1">
    <location>
        <begin position="8"/>
        <end position="21"/>
    </location>
</feature>
<keyword evidence="3" id="KW-1185">Reference proteome</keyword>
<feature type="region of interest" description="Disordered" evidence="1">
    <location>
        <begin position="1"/>
        <end position="21"/>
    </location>
</feature>
<dbReference type="Proteomes" id="UP001230654">
    <property type="component" value="Unassembled WGS sequence"/>
</dbReference>
<protein>
    <submittedName>
        <fullName evidence="2">Uncharacterized protein</fullName>
    </submittedName>
</protein>
<gene>
    <name evidence="2" type="ORF">QF030_000013</name>
</gene>
<evidence type="ECO:0000313" key="3">
    <source>
        <dbReference type="Proteomes" id="UP001230654"/>
    </source>
</evidence>
<accession>A0ABU0NFG3</accession>
<proteinExistence type="predicted"/>
<reference evidence="2 3" key="1">
    <citation type="submission" date="2023-07" db="EMBL/GenBank/DDBJ databases">
        <title>Comparative genomics of wheat-associated soil bacteria to identify genetic determinants of phenazine resistance.</title>
        <authorList>
            <person name="Mouncey N."/>
        </authorList>
    </citation>
    <scope>NUCLEOTIDE SEQUENCE [LARGE SCALE GENOMIC DNA]</scope>
    <source>
        <strain evidence="2 3">B2I6</strain>
    </source>
</reference>
<dbReference type="EMBL" id="JAUSWV010000001">
    <property type="protein sequence ID" value="MDQ0577835.1"/>
    <property type="molecule type" value="Genomic_DNA"/>
</dbReference>
<evidence type="ECO:0000256" key="1">
    <source>
        <dbReference type="SAM" id="MobiDB-lite"/>
    </source>
</evidence>
<evidence type="ECO:0000313" key="2">
    <source>
        <dbReference type="EMBL" id="MDQ0577835.1"/>
    </source>
</evidence>
<sequence length="79" mass="8577">MTLQALRQPERHGGRGGEHDQRIGVLAVAVELRGAEPGLAQRPLHQFGDRTRGAVQHDAVDAVRGAVTVQHGERTVREP</sequence>
<organism evidence="2 3">
    <name type="scientific">Streptomyces rishiriensis</name>
    <dbReference type="NCBI Taxonomy" id="68264"/>
    <lineage>
        <taxon>Bacteria</taxon>
        <taxon>Bacillati</taxon>
        <taxon>Actinomycetota</taxon>
        <taxon>Actinomycetes</taxon>
        <taxon>Kitasatosporales</taxon>
        <taxon>Streptomycetaceae</taxon>
        <taxon>Streptomyces</taxon>
    </lineage>
</organism>
<name>A0ABU0NFG3_STRRH</name>